<evidence type="ECO:0000313" key="9">
    <source>
        <dbReference type="EMBL" id="CAB4872146.1"/>
    </source>
</evidence>
<dbReference type="InterPro" id="IPR001128">
    <property type="entry name" value="Cyt_P450"/>
</dbReference>
<evidence type="ECO:0000256" key="6">
    <source>
        <dbReference type="ARBA" id="ARBA00023033"/>
    </source>
</evidence>
<keyword evidence="6" id="KW-0503">Monooxygenase</keyword>
<dbReference type="PANTHER" id="PTHR46696">
    <property type="entry name" value="P450, PUTATIVE (EUROFUNG)-RELATED"/>
    <property type="match status" value="1"/>
</dbReference>
<dbReference type="CDD" id="cd11033">
    <property type="entry name" value="CYP142-like"/>
    <property type="match status" value="1"/>
</dbReference>
<dbReference type="Gene3D" id="1.10.630.10">
    <property type="entry name" value="Cytochrome P450"/>
    <property type="match status" value="1"/>
</dbReference>
<evidence type="ECO:0000313" key="7">
    <source>
        <dbReference type="EMBL" id="CAB4729956.1"/>
    </source>
</evidence>
<dbReference type="SUPFAM" id="SSF48264">
    <property type="entry name" value="Cytochrome P450"/>
    <property type="match status" value="1"/>
</dbReference>
<keyword evidence="4" id="KW-0560">Oxidoreductase</keyword>
<keyword evidence="5" id="KW-0408">Iron</keyword>
<dbReference type="EMBL" id="CAFBLJ010000051">
    <property type="protein sequence ID" value="CAB4872146.1"/>
    <property type="molecule type" value="Genomic_DNA"/>
</dbReference>
<dbReference type="GO" id="GO:0005506">
    <property type="term" value="F:iron ion binding"/>
    <property type="evidence" value="ECO:0007669"/>
    <property type="project" value="InterPro"/>
</dbReference>
<dbReference type="GO" id="GO:0036199">
    <property type="term" value="F:cholest-4-en-3-one 26-monooxygenase activity"/>
    <property type="evidence" value="ECO:0007669"/>
    <property type="project" value="TreeGrafter"/>
</dbReference>
<dbReference type="GO" id="GO:0006707">
    <property type="term" value="P:cholesterol catabolic process"/>
    <property type="evidence" value="ECO:0007669"/>
    <property type="project" value="TreeGrafter"/>
</dbReference>
<dbReference type="EMBL" id="CAEZYH010000097">
    <property type="protein sequence ID" value="CAB4729956.1"/>
    <property type="molecule type" value="Genomic_DNA"/>
</dbReference>
<comment type="similarity">
    <text evidence="1">Belongs to the cytochrome P450 family.</text>
</comment>
<dbReference type="AlphaFoldDB" id="A0A6J7GJE6"/>
<dbReference type="Pfam" id="PF00067">
    <property type="entry name" value="p450"/>
    <property type="match status" value="1"/>
</dbReference>
<organism evidence="10">
    <name type="scientific">freshwater metagenome</name>
    <dbReference type="NCBI Taxonomy" id="449393"/>
    <lineage>
        <taxon>unclassified sequences</taxon>
        <taxon>metagenomes</taxon>
        <taxon>ecological metagenomes</taxon>
    </lineage>
</organism>
<dbReference type="InterPro" id="IPR036396">
    <property type="entry name" value="Cyt_P450_sf"/>
</dbReference>
<proteinExistence type="inferred from homology"/>
<evidence type="ECO:0000313" key="8">
    <source>
        <dbReference type="EMBL" id="CAB4770287.1"/>
    </source>
</evidence>
<sequence length="475" mass="52873">MTVGDSGASVVSLVESVAGVSVGATEVSTGAVSSPRLEQPMVTNTSAVASERDVKRFTCLFWLVWRPKLRLSTVTCPFIARIFMAKVQYVKVNILDRDMYQNNPFPTLEWIRRNEPVYQDVNGIWALTKIEDIRLAERQAQIFASGIIGSRPNGVVQPSMIDSDDPGHADQRRVVARGFTPRQMAAYQTHVEEVARRLVDAAVTRGSCDIVADIARPLPMTLIGEMLGAPESDYDKLQHWSDAMINGADDPKYVTDDVVNAAFEYYVYISEVIEQRKKNPGDDLVSKLVVAAEDGSGMDDEHVVGNALLLLVGGNETTRNVITGGLEAMIRNPEQMAIARRSPEDLERAIEECLRWVTPIINMVRVTTEDVEIRGVKIPKDSQVIMNYTAANRDEDMFVEPHTFDVTRSPNPHIAFGWGPHLCLGASLARLELRSIYTELFKRTNTIEFADPNYQPVYSHASFVRGIQSLPVKFS</sequence>
<dbReference type="PANTHER" id="PTHR46696:SF4">
    <property type="entry name" value="BIOTIN BIOSYNTHESIS CYTOCHROME P450"/>
    <property type="match status" value="1"/>
</dbReference>
<keyword evidence="2" id="KW-0349">Heme</keyword>
<dbReference type="PROSITE" id="PS00086">
    <property type="entry name" value="CYTOCHROME_P450"/>
    <property type="match status" value="1"/>
</dbReference>
<evidence type="ECO:0000256" key="2">
    <source>
        <dbReference type="ARBA" id="ARBA00022617"/>
    </source>
</evidence>
<evidence type="ECO:0000256" key="4">
    <source>
        <dbReference type="ARBA" id="ARBA00023002"/>
    </source>
</evidence>
<reference evidence="10" key="1">
    <citation type="submission" date="2020-05" db="EMBL/GenBank/DDBJ databases">
        <authorList>
            <person name="Chiriac C."/>
            <person name="Salcher M."/>
            <person name="Ghai R."/>
            <person name="Kavagutti S V."/>
        </authorList>
    </citation>
    <scope>NUCLEOTIDE SEQUENCE</scope>
</reference>
<evidence type="ECO:0000256" key="5">
    <source>
        <dbReference type="ARBA" id="ARBA00023004"/>
    </source>
</evidence>
<dbReference type="FunFam" id="1.10.630.10:FF:000018">
    <property type="entry name" value="Cytochrome P450 monooxygenase"/>
    <property type="match status" value="1"/>
</dbReference>
<dbReference type="GO" id="GO:0008395">
    <property type="term" value="F:steroid hydroxylase activity"/>
    <property type="evidence" value="ECO:0007669"/>
    <property type="project" value="TreeGrafter"/>
</dbReference>
<dbReference type="EMBL" id="CAFBMF010000107">
    <property type="protein sequence ID" value="CAB4908451.1"/>
    <property type="molecule type" value="Genomic_DNA"/>
</dbReference>
<evidence type="ECO:0000256" key="1">
    <source>
        <dbReference type="ARBA" id="ARBA00010617"/>
    </source>
</evidence>
<dbReference type="GO" id="GO:0020037">
    <property type="term" value="F:heme binding"/>
    <property type="evidence" value="ECO:0007669"/>
    <property type="project" value="InterPro"/>
</dbReference>
<accession>A0A6J7GJE6</accession>
<evidence type="ECO:0000313" key="10">
    <source>
        <dbReference type="EMBL" id="CAB4908451.1"/>
    </source>
</evidence>
<keyword evidence="3" id="KW-0479">Metal-binding</keyword>
<protein>
    <submittedName>
        <fullName evidence="10">Unannotated protein</fullName>
    </submittedName>
</protein>
<evidence type="ECO:0000256" key="3">
    <source>
        <dbReference type="ARBA" id="ARBA00022723"/>
    </source>
</evidence>
<dbReference type="InterPro" id="IPR017972">
    <property type="entry name" value="Cyt_P450_CS"/>
</dbReference>
<dbReference type="EMBL" id="CAEZZP010000038">
    <property type="protein sequence ID" value="CAB4770287.1"/>
    <property type="molecule type" value="Genomic_DNA"/>
</dbReference>
<name>A0A6J7GJE6_9ZZZZ</name>
<dbReference type="InterPro" id="IPR002397">
    <property type="entry name" value="Cyt_P450_B"/>
</dbReference>
<gene>
    <name evidence="7" type="ORF">UFOPK2658_01622</name>
    <name evidence="8" type="ORF">UFOPK2880_00778</name>
    <name evidence="9" type="ORF">UFOPK3304_01065</name>
    <name evidence="10" type="ORF">UFOPK3494_01362</name>
</gene>
<dbReference type="PRINTS" id="PR00359">
    <property type="entry name" value="BP450"/>
</dbReference>